<dbReference type="InterPro" id="IPR018674">
    <property type="entry name" value="DUF2142_membrane"/>
</dbReference>
<dbReference type="EMBL" id="RJSF01000040">
    <property type="protein sequence ID" value="RNM14111.1"/>
    <property type="molecule type" value="Genomic_DNA"/>
</dbReference>
<dbReference type="Pfam" id="PF09913">
    <property type="entry name" value="DUF2142"/>
    <property type="match status" value="1"/>
</dbReference>
<sequence>MTSRQGSRRVFVHVLVGILMVQAAWILALPAFRGIDEFDHVFKAAAVARGEWTSSGQAPQGRGGLVRIPGDLVSAASAVCRSYTYTKPDDCVPVRRFPGGDVEIASAASAYNPAYYAVVGTLTRPFHGAQADYAMRAVTALACAWLLAWAATIVVRWSRSRWPLVVFMLGLTPVLLYSTAIASPNGLAYSGAALLWVSLLSVVRRKAATALEAVGAGTGAVALMTTHGTGPMLAFLALALVLLLQPSRTWRILVVSRWKVWLPVATTVLLVALGCVAWIGYAHPGAIGEPADSPLTVTDLLTFEVLWLLEAVAVFPTVTEFPHPVVYALWGVPLLAMLVQVLRTARGRVLVTAVGLLVLLVTIPAAFTLATYADTGLAWQGRYSLPLWLGLSSVAALLAVSRREAAPTWVPLVYGMAATAVAVSVIQVGFREAHGELPSAVAARLPGGLVLVGVLAAVGTLLPLALPRRLLGEGSSGPAHDRVATQGSELGDTQLPGHTERIGDPTLDAR</sequence>
<organism evidence="3 4">
    <name type="scientific">Nocardioides pocheonensis</name>
    <dbReference type="NCBI Taxonomy" id="661485"/>
    <lineage>
        <taxon>Bacteria</taxon>
        <taxon>Bacillati</taxon>
        <taxon>Actinomycetota</taxon>
        <taxon>Actinomycetes</taxon>
        <taxon>Propionibacteriales</taxon>
        <taxon>Nocardioidaceae</taxon>
        <taxon>Nocardioides</taxon>
    </lineage>
</organism>
<evidence type="ECO:0000313" key="3">
    <source>
        <dbReference type="EMBL" id="RNM14111.1"/>
    </source>
</evidence>
<dbReference type="RefSeq" id="WP_123223518.1">
    <property type="nucleotide sequence ID" value="NZ_RJSF01000040.1"/>
</dbReference>
<feature type="compositionally biased region" description="Basic and acidic residues" evidence="1">
    <location>
        <begin position="498"/>
        <end position="510"/>
    </location>
</feature>
<feature type="transmembrane region" description="Helical" evidence="2">
    <location>
        <begin position="162"/>
        <end position="180"/>
    </location>
</feature>
<feature type="transmembrane region" description="Helical" evidence="2">
    <location>
        <begin position="412"/>
        <end position="430"/>
    </location>
</feature>
<feature type="transmembrane region" description="Helical" evidence="2">
    <location>
        <begin position="12"/>
        <end position="32"/>
    </location>
</feature>
<keyword evidence="4" id="KW-1185">Reference proteome</keyword>
<gene>
    <name evidence="3" type="ORF">EFL26_14370</name>
</gene>
<accession>A0A3N0GNZ8</accession>
<evidence type="ECO:0000256" key="1">
    <source>
        <dbReference type="SAM" id="MobiDB-lite"/>
    </source>
</evidence>
<dbReference type="AlphaFoldDB" id="A0A3N0GNZ8"/>
<name>A0A3N0GNZ8_9ACTN</name>
<comment type="caution">
    <text evidence="3">The sequence shown here is derived from an EMBL/GenBank/DDBJ whole genome shotgun (WGS) entry which is preliminary data.</text>
</comment>
<feature type="transmembrane region" description="Helical" evidence="2">
    <location>
        <begin position="324"/>
        <end position="342"/>
    </location>
</feature>
<keyword evidence="2" id="KW-0472">Membrane</keyword>
<feature type="transmembrane region" description="Helical" evidence="2">
    <location>
        <begin position="349"/>
        <end position="371"/>
    </location>
</feature>
<protein>
    <submittedName>
        <fullName evidence="3">DUF2142 domain-containing protein</fullName>
    </submittedName>
</protein>
<feature type="transmembrane region" description="Helical" evidence="2">
    <location>
        <begin position="442"/>
        <end position="466"/>
    </location>
</feature>
<dbReference type="OrthoDB" id="3218260at2"/>
<keyword evidence="2" id="KW-0812">Transmembrane</keyword>
<feature type="transmembrane region" description="Helical" evidence="2">
    <location>
        <begin position="133"/>
        <end position="155"/>
    </location>
</feature>
<reference evidence="3 4" key="1">
    <citation type="submission" date="2018-11" db="EMBL/GenBank/DDBJ databases">
        <authorList>
            <person name="Li F."/>
        </authorList>
    </citation>
    <scope>NUCLEOTIDE SEQUENCE [LARGE SCALE GENOMIC DNA]</scope>
    <source>
        <strain evidence="3 4">Gsoil 818</strain>
    </source>
</reference>
<feature type="transmembrane region" description="Helical" evidence="2">
    <location>
        <begin position="260"/>
        <end position="279"/>
    </location>
</feature>
<proteinExistence type="predicted"/>
<keyword evidence="2" id="KW-1133">Transmembrane helix</keyword>
<evidence type="ECO:0000313" key="4">
    <source>
        <dbReference type="Proteomes" id="UP000279994"/>
    </source>
</evidence>
<feature type="transmembrane region" description="Helical" evidence="2">
    <location>
        <begin position="383"/>
        <end position="400"/>
    </location>
</feature>
<feature type="transmembrane region" description="Helical" evidence="2">
    <location>
        <begin position="215"/>
        <end position="240"/>
    </location>
</feature>
<dbReference type="Proteomes" id="UP000279994">
    <property type="component" value="Unassembled WGS sequence"/>
</dbReference>
<feature type="region of interest" description="Disordered" evidence="1">
    <location>
        <begin position="476"/>
        <end position="510"/>
    </location>
</feature>
<evidence type="ECO:0000256" key="2">
    <source>
        <dbReference type="SAM" id="Phobius"/>
    </source>
</evidence>